<sequence length="230" mass="27972">MTKENPSKKPGKKSWGIPKQPSTGNEKDGKKHFLTQEQLESLQKKHQDKVRFSFIYFNREHELFTCGKAPDGWFLVLFDNLKEISKLTKNEFLFNQRYKNHYDTHQHDWDRQDKTRYYPLPKGMFEQIKDDCWQFRLSSSNGRVHGFMIENVFYIVWLDPHHNFYPDERFGGEQYFDAPLTPYQELEIEYERLKEQNASLEEEKEELYQMLEEYEEKLKEYEKKLNDKVS</sequence>
<reference evidence="3 4" key="1">
    <citation type="journal article" date="2014" name="Appl. Microbiol. Biotechnol.">
        <title>Transformable facultative thermophile Geobacillus stearothermophilus NUB3621 as a host strain for metabolic engineering.</title>
        <authorList>
            <person name="Blanchard K."/>
            <person name="Robic S."/>
            <person name="Matsumura I."/>
        </authorList>
    </citation>
    <scope>NUCLEOTIDE SEQUENCE [LARGE SCALE GENOMIC DNA]</scope>
    <source>
        <strain evidence="3 4">NUB3621</strain>
    </source>
</reference>
<organism evidence="3 4">
    <name type="scientific">Parageobacillus genomosp. 1</name>
    <dbReference type="NCBI Taxonomy" id="1295642"/>
    <lineage>
        <taxon>Bacteria</taxon>
        <taxon>Bacillati</taxon>
        <taxon>Bacillota</taxon>
        <taxon>Bacilli</taxon>
        <taxon>Bacillales</taxon>
        <taxon>Anoxybacillaceae</taxon>
        <taxon>Parageobacillus</taxon>
    </lineage>
</organism>
<dbReference type="AlphaFoldDB" id="A0ABC9VA68"/>
<protein>
    <submittedName>
        <fullName evidence="3">Uncharacterized protein</fullName>
    </submittedName>
</protein>
<dbReference type="Proteomes" id="UP000023566">
    <property type="component" value="Chromosome"/>
</dbReference>
<dbReference type="EMBL" id="AOTZ01000009">
    <property type="protein sequence ID" value="EZP75020.1"/>
    <property type="molecule type" value="Genomic_DNA"/>
</dbReference>
<feature type="coiled-coil region" evidence="1">
    <location>
        <begin position="183"/>
        <end position="224"/>
    </location>
</feature>
<keyword evidence="1" id="KW-0175">Coiled coil</keyword>
<evidence type="ECO:0000313" key="3">
    <source>
        <dbReference type="EMBL" id="EZP75020.1"/>
    </source>
</evidence>
<gene>
    <name evidence="3" type="ORF">H839_16008</name>
</gene>
<evidence type="ECO:0000256" key="2">
    <source>
        <dbReference type="SAM" id="MobiDB-lite"/>
    </source>
</evidence>
<evidence type="ECO:0000256" key="1">
    <source>
        <dbReference type="SAM" id="Coils"/>
    </source>
</evidence>
<name>A0ABC9VA68_9BACL</name>
<dbReference type="RefSeq" id="WP_052351500.1">
    <property type="nucleotide sequence ID" value="NZ_CM002692.1"/>
</dbReference>
<feature type="region of interest" description="Disordered" evidence="2">
    <location>
        <begin position="1"/>
        <end position="30"/>
    </location>
</feature>
<evidence type="ECO:0000313" key="4">
    <source>
        <dbReference type="Proteomes" id="UP000023566"/>
    </source>
</evidence>
<proteinExistence type="predicted"/>
<comment type="caution">
    <text evidence="3">The sequence shown here is derived from an EMBL/GenBank/DDBJ whole genome shotgun (WGS) entry which is preliminary data.</text>
</comment>
<keyword evidence="4" id="KW-1185">Reference proteome</keyword>
<accession>A0ABC9VA68</accession>